<comment type="similarity">
    <text evidence="2 13">Belongs to the glycosyl hydrolase 5 (cellulase A) family.</text>
</comment>
<dbReference type="InterPro" id="IPR018087">
    <property type="entry name" value="Glyco_hydro_5_CS"/>
</dbReference>
<proteinExistence type="inferred from homology"/>
<dbReference type="PANTHER" id="PTHR34142:SF5">
    <property type="entry name" value="CBM1 DOMAIN-CONTAINING PROTEIN"/>
    <property type="match status" value="1"/>
</dbReference>
<keyword evidence="17" id="KW-1185">Reference proteome</keyword>
<feature type="chain" id="PRO_5007288074" description="Endoglucanase EG-II" evidence="14">
    <location>
        <begin position="22"/>
        <end position="406"/>
    </location>
</feature>
<dbReference type="PROSITE" id="PS00659">
    <property type="entry name" value="GLYCOSYL_HYDROL_F5"/>
    <property type="match status" value="1"/>
</dbReference>
<feature type="non-terminal residue" evidence="16">
    <location>
        <position position="406"/>
    </location>
</feature>
<dbReference type="EMBL" id="KQ947431">
    <property type="protein sequence ID" value="KUJ09726.1"/>
    <property type="molecule type" value="Genomic_DNA"/>
</dbReference>
<dbReference type="FunFam" id="3.20.20.80:FF:000124">
    <property type="entry name" value="Exported cellulase"/>
    <property type="match status" value="1"/>
</dbReference>
<comment type="function">
    <text evidence="11">Endoglucanase (EG) that cleaves the internal beta-1,4-glucosidic bonds in cellulose. The degradation of cellulose involves an interplay between different cellulolytic enzymes. Hydrolysis starts with EGs, which cut internal glycosidic linkages to reduce the polymerization degree of the substrate and creates new chain ends for exocellobiohydrolases (CBHs). The CBH release the disaccharide cellobiose from the non-reducing end of the cellulose polymer chain. Finally, beta-1,4-glucosidases hydrolyze the cellobiose and other short cello-oligosaccharides into glucose units.</text>
</comment>
<dbReference type="GO" id="GO:0030245">
    <property type="term" value="P:cellulose catabolic process"/>
    <property type="evidence" value="ECO:0007669"/>
    <property type="project" value="UniProtKB-KW"/>
</dbReference>
<dbReference type="STRING" id="149040.A0A132BBF7"/>
<dbReference type="Proteomes" id="UP000070700">
    <property type="component" value="Unassembled WGS sequence"/>
</dbReference>
<reference evidence="16 17" key="1">
    <citation type="submission" date="2015-10" db="EMBL/GenBank/DDBJ databases">
        <title>Full genome of DAOMC 229536 Phialocephala scopiformis, a fungal endophyte of spruce producing the potent anti-insectan compound rugulosin.</title>
        <authorList>
            <consortium name="DOE Joint Genome Institute"/>
            <person name="Walker A.K."/>
            <person name="Frasz S.L."/>
            <person name="Seifert K.A."/>
            <person name="Miller J.D."/>
            <person name="Mondo S.J."/>
            <person name="Labutti K."/>
            <person name="Lipzen A."/>
            <person name="Dockter R."/>
            <person name="Kennedy M."/>
            <person name="Grigoriev I.V."/>
            <person name="Spatafora J.W."/>
        </authorList>
    </citation>
    <scope>NUCLEOTIDE SEQUENCE [LARGE SCALE GENOMIC DNA]</scope>
    <source>
        <strain evidence="16 17">CBS 120377</strain>
    </source>
</reference>
<evidence type="ECO:0000313" key="17">
    <source>
        <dbReference type="Proteomes" id="UP000070700"/>
    </source>
</evidence>
<comment type="catalytic activity">
    <reaction evidence="1">
        <text>Endohydrolysis of (1-&gt;4)-beta-D-glucosidic linkages in cellulose, lichenin and cereal beta-D-glucans.</text>
        <dbReference type="EC" id="3.2.1.4"/>
    </reaction>
</comment>
<keyword evidence="10" id="KW-0624">Polysaccharide degradation</keyword>
<evidence type="ECO:0000256" key="9">
    <source>
        <dbReference type="ARBA" id="ARBA00023295"/>
    </source>
</evidence>
<evidence type="ECO:0000256" key="13">
    <source>
        <dbReference type="RuleBase" id="RU361153"/>
    </source>
</evidence>
<dbReference type="Gene3D" id="3.20.20.80">
    <property type="entry name" value="Glycosidases"/>
    <property type="match status" value="1"/>
</dbReference>
<name>A0A132BBF7_MOLSC</name>
<evidence type="ECO:0000256" key="7">
    <source>
        <dbReference type="ARBA" id="ARBA00023277"/>
    </source>
</evidence>
<protein>
    <recommendedName>
        <fullName evidence="12">Endoglucanase EG-II</fullName>
        <ecNumber evidence="3">3.2.1.4</ecNumber>
    </recommendedName>
</protein>
<keyword evidence="6" id="KW-0136">Cellulose degradation</keyword>
<keyword evidence="8" id="KW-0873">Pyrrolidone carboxylic acid</keyword>
<dbReference type="RefSeq" id="XP_018064081.1">
    <property type="nucleotide sequence ID" value="XM_018216041.1"/>
</dbReference>
<dbReference type="OrthoDB" id="5823761at2759"/>
<evidence type="ECO:0000313" key="16">
    <source>
        <dbReference type="EMBL" id="KUJ09726.1"/>
    </source>
</evidence>
<dbReference type="PANTHER" id="PTHR34142">
    <property type="entry name" value="ENDO-BETA-1,4-GLUCANASE A"/>
    <property type="match status" value="1"/>
</dbReference>
<dbReference type="SUPFAM" id="SSF51445">
    <property type="entry name" value="(Trans)glycosidases"/>
    <property type="match status" value="1"/>
</dbReference>
<dbReference type="InterPro" id="IPR017853">
    <property type="entry name" value="GH"/>
</dbReference>
<evidence type="ECO:0000256" key="6">
    <source>
        <dbReference type="ARBA" id="ARBA00023001"/>
    </source>
</evidence>
<evidence type="ECO:0000256" key="10">
    <source>
        <dbReference type="ARBA" id="ARBA00023326"/>
    </source>
</evidence>
<keyword evidence="4 14" id="KW-0732">Signal</keyword>
<keyword evidence="7" id="KW-0119">Carbohydrate metabolism</keyword>
<feature type="domain" description="Glycoside hydrolase family 5" evidence="15">
    <location>
        <begin position="55"/>
        <end position="311"/>
    </location>
</feature>
<evidence type="ECO:0000256" key="2">
    <source>
        <dbReference type="ARBA" id="ARBA00005641"/>
    </source>
</evidence>
<evidence type="ECO:0000256" key="5">
    <source>
        <dbReference type="ARBA" id="ARBA00022801"/>
    </source>
</evidence>
<keyword evidence="5 13" id="KW-0378">Hydrolase</keyword>
<dbReference type="GeneID" id="28825767"/>
<evidence type="ECO:0000256" key="3">
    <source>
        <dbReference type="ARBA" id="ARBA00012601"/>
    </source>
</evidence>
<dbReference type="InParanoid" id="A0A132BBF7"/>
<keyword evidence="9 13" id="KW-0326">Glycosidase</keyword>
<dbReference type="KEGG" id="psco:LY89DRAFT_690148"/>
<accession>A0A132BBF7</accession>
<feature type="signal peptide" evidence="14">
    <location>
        <begin position="1"/>
        <end position="21"/>
    </location>
</feature>
<sequence length="406" mass="43207">MPTMILRALLLLCGLSTIVLAQVQYMGMNIAGFDFGCATNGTCNFTTMLPPLTSLGGSDGAAQMQHFRDDDIFNTFRLPVSWQYLVANDMGGTLDATNFGKYDKLVQTCLATGAYCVIDIHNYARWNDLVIGQSAGAPTNEQFADLWSQLATKYKDDAKIVFGLMNEPHDLDIVAWAATVQAAVTAIRQAGATTQMILLPGTNFTCAVTFTSTGSASALMGVTNLDNSTTGLVFDVHQYLDSDNSGTHSTCSVNTTAGFEDLATWLRSNGRQAIVAETGAGSDPSCLVYFCAQNTVIQENSDVFIGFIGWAAGSFAADYVLSMTPSEATNGKWTDNTLVSECVIAPWLVNNTVIAAEYSSALTAIPTATSSSASPTSTKKGDAGSLRVRRKDVEVVVGILVMINIV</sequence>
<dbReference type="InterPro" id="IPR001547">
    <property type="entry name" value="Glyco_hydro_5"/>
</dbReference>
<dbReference type="Pfam" id="PF00150">
    <property type="entry name" value="Cellulase"/>
    <property type="match status" value="1"/>
</dbReference>
<dbReference type="AlphaFoldDB" id="A0A132BBF7"/>
<organism evidence="16 17">
    <name type="scientific">Mollisia scopiformis</name>
    <name type="common">Conifer needle endophyte fungus</name>
    <name type="synonym">Phialocephala scopiformis</name>
    <dbReference type="NCBI Taxonomy" id="149040"/>
    <lineage>
        <taxon>Eukaryota</taxon>
        <taxon>Fungi</taxon>
        <taxon>Dikarya</taxon>
        <taxon>Ascomycota</taxon>
        <taxon>Pezizomycotina</taxon>
        <taxon>Leotiomycetes</taxon>
        <taxon>Helotiales</taxon>
        <taxon>Mollisiaceae</taxon>
        <taxon>Mollisia</taxon>
    </lineage>
</organism>
<evidence type="ECO:0000256" key="11">
    <source>
        <dbReference type="ARBA" id="ARBA00059691"/>
    </source>
</evidence>
<evidence type="ECO:0000256" key="4">
    <source>
        <dbReference type="ARBA" id="ARBA00022729"/>
    </source>
</evidence>
<gene>
    <name evidence="16" type="ORF">LY89DRAFT_690148</name>
</gene>
<evidence type="ECO:0000256" key="14">
    <source>
        <dbReference type="SAM" id="SignalP"/>
    </source>
</evidence>
<evidence type="ECO:0000256" key="12">
    <source>
        <dbReference type="ARBA" id="ARBA00074271"/>
    </source>
</evidence>
<evidence type="ECO:0000256" key="8">
    <source>
        <dbReference type="ARBA" id="ARBA00023283"/>
    </source>
</evidence>
<evidence type="ECO:0000259" key="15">
    <source>
        <dbReference type="Pfam" id="PF00150"/>
    </source>
</evidence>
<evidence type="ECO:0000256" key="1">
    <source>
        <dbReference type="ARBA" id="ARBA00000966"/>
    </source>
</evidence>
<dbReference type="EC" id="3.2.1.4" evidence="3"/>
<dbReference type="GO" id="GO:0008810">
    <property type="term" value="F:cellulase activity"/>
    <property type="evidence" value="ECO:0007669"/>
    <property type="project" value="UniProtKB-EC"/>
</dbReference>